<dbReference type="KEGG" id="cdo:CDOO_01695"/>
<accession>A0A097IDC7</accession>
<proteinExistence type="inferred from homology"/>
<dbReference type="HOGENOM" id="CLU_005379_8_0_11"/>
<protein>
    <submittedName>
        <fullName evidence="3">ATPase</fullName>
    </submittedName>
</protein>
<dbReference type="InterPro" id="IPR027417">
    <property type="entry name" value="P-loop_NTPase"/>
</dbReference>
<dbReference type="InterPro" id="IPR022399">
    <property type="entry name" value="TadA-like_ATPase"/>
</dbReference>
<reference evidence="3 4" key="1">
    <citation type="submission" date="2013-09" db="EMBL/GenBank/DDBJ databases">
        <title>Complete genome sequence of Corynebacterium doosanense CAU 212(T) (=DSM 45436(T)), isolated from activated sludge.</title>
        <authorList>
            <person name="Schaffert L."/>
            <person name="Albersmeier A."/>
            <person name="Kalinowski J."/>
            <person name="Ruckert C."/>
        </authorList>
    </citation>
    <scope>NUCLEOTIDE SEQUENCE [LARGE SCALE GENOMIC DNA]</scope>
    <source>
        <strain evidence="3 4">CAU 212</strain>
    </source>
</reference>
<dbReference type="Gene3D" id="3.30.450.380">
    <property type="match status" value="1"/>
</dbReference>
<evidence type="ECO:0000256" key="1">
    <source>
        <dbReference type="ARBA" id="ARBA00006611"/>
    </source>
</evidence>
<dbReference type="InterPro" id="IPR001482">
    <property type="entry name" value="T2SS/T4SS_dom"/>
</dbReference>
<dbReference type="RefSeq" id="WP_018021508.1">
    <property type="nucleotide sequence ID" value="NZ_AQUX01000002.1"/>
</dbReference>
<feature type="domain" description="Bacterial type II secretion system protein E" evidence="2">
    <location>
        <begin position="55"/>
        <end position="329"/>
    </location>
</feature>
<dbReference type="AlphaFoldDB" id="A0A097IDC7"/>
<evidence type="ECO:0000259" key="2">
    <source>
        <dbReference type="Pfam" id="PF00437"/>
    </source>
</evidence>
<dbReference type="NCBIfam" id="TIGR03819">
    <property type="entry name" value="heli_sec_ATPase"/>
    <property type="match status" value="1"/>
</dbReference>
<dbReference type="PANTHER" id="PTHR30486">
    <property type="entry name" value="TWITCHING MOTILITY PROTEIN PILT"/>
    <property type="match status" value="1"/>
</dbReference>
<dbReference type="eggNOG" id="COG4962">
    <property type="taxonomic scope" value="Bacteria"/>
</dbReference>
<dbReference type="CDD" id="cd01130">
    <property type="entry name" value="VirB11-like_ATPase"/>
    <property type="match status" value="1"/>
</dbReference>
<dbReference type="SUPFAM" id="SSF52540">
    <property type="entry name" value="P-loop containing nucleoside triphosphate hydrolases"/>
    <property type="match status" value="1"/>
</dbReference>
<dbReference type="OrthoDB" id="9810761at2"/>
<dbReference type="STRING" id="558173.CDOO_01695"/>
<dbReference type="InterPro" id="IPR050921">
    <property type="entry name" value="T4SS_GSP_E_ATPase"/>
</dbReference>
<dbReference type="Gene3D" id="3.40.50.300">
    <property type="entry name" value="P-loop containing nucleotide triphosphate hydrolases"/>
    <property type="match status" value="1"/>
</dbReference>
<dbReference type="Proteomes" id="UP000029914">
    <property type="component" value="Chromosome"/>
</dbReference>
<dbReference type="Pfam" id="PF00437">
    <property type="entry name" value="T2SSE"/>
    <property type="match status" value="1"/>
</dbReference>
<evidence type="ECO:0000313" key="3">
    <source>
        <dbReference type="EMBL" id="AIT60136.1"/>
    </source>
</evidence>
<evidence type="ECO:0000313" key="4">
    <source>
        <dbReference type="Proteomes" id="UP000029914"/>
    </source>
</evidence>
<name>A0A097IDC7_9CORY</name>
<dbReference type="GO" id="GO:0016887">
    <property type="term" value="F:ATP hydrolysis activity"/>
    <property type="evidence" value="ECO:0007669"/>
    <property type="project" value="InterPro"/>
</dbReference>
<organism evidence="3 4">
    <name type="scientific">Corynebacterium doosanense CAU 212 = DSM 45436</name>
    <dbReference type="NCBI Taxonomy" id="558173"/>
    <lineage>
        <taxon>Bacteria</taxon>
        <taxon>Bacillati</taxon>
        <taxon>Actinomycetota</taxon>
        <taxon>Actinomycetes</taxon>
        <taxon>Mycobacteriales</taxon>
        <taxon>Corynebacteriaceae</taxon>
        <taxon>Corynebacterium</taxon>
    </lineage>
</organism>
<sequence>MSDLLERIQRRLIDEPRLADADPAELARVVREEAGVISDLDVLDVLRRLRDDVTGAGRLERLLALDGVTDVLVNGPGEIWFDRGSGLEQATLTFSSAGDVRRLATRLAAACGRRLDDAQPFVDGRLSRPDGSVVRVHAVLGPPSRTDTLISLRVLRQARTRLPDLVAAGALSAEVADLLRGMIAAHRSFLVVGGTGTGKTTMLSALLAEVAPYERIVCIEDTAELDPSHPHVVGLTTRAANAEGAGRITMSQLLVQALRMRPDRVVVGEIRGAEVVDLLTALNTGHDGGAGTLHANSSAEIPARMEALAALGGLDRATLHSQLSAAVHLALVMKRGTDGRRRLHQIAQLEGNPVEATVLWESGQAVSDRVRAAMTGERP</sequence>
<keyword evidence="4" id="KW-1185">Reference proteome</keyword>
<gene>
    <name evidence="3" type="ORF">CDOO_01695</name>
</gene>
<dbReference type="PANTHER" id="PTHR30486:SF6">
    <property type="entry name" value="TYPE IV PILUS RETRACTATION ATPASE PILT"/>
    <property type="match status" value="1"/>
</dbReference>
<dbReference type="EMBL" id="CP006764">
    <property type="protein sequence ID" value="AIT60136.1"/>
    <property type="molecule type" value="Genomic_DNA"/>
</dbReference>
<comment type="similarity">
    <text evidence="1">Belongs to the GSP E family.</text>
</comment>